<evidence type="ECO:0000313" key="1">
    <source>
        <dbReference type="EMBL" id="QRQ82526.1"/>
    </source>
</evidence>
<sequence length="105" mass="11847">MKFVHFKGFEHVSTSPGFFAFEYFFEDNALFLTRIPGNSQPLNHALGALVLDADQAQFLLHTLNTISEFDLTDKGKSLSYNTRSALERMVLFLDTVDVQPNNSNS</sequence>
<protein>
    <submittedName>
        <fullName evidence="1">Uncharacterized protein</fullName>
    </submittedName>
</protein>
<gene>
    <name evidence="1" type="ORF">JQU52_03765</name>
</gene>
<dbReference type="AlphaFoldDB" id="A0A892ZLG2"/>
<keyword evidence="2" id="KW-1185">Reference proteome</keyword>
<reference evidence="1" key="1">
    <citation type="submission" date="2021-02" db="EMBL/GenBank/DDBJ databases">
        <title>Neisseriaceae sp. 26B isolated from the cloaca of a Common Toad-headed Turtle (Mesoclemmys nasuta).</title>
        <authorList>
            <person name="Spergser J."/>
            <person name="Busse H.-J."/>
        </authorList>
    </citation>
    <scope>NUCLEOTIDE SEQUENCE</scope>
    <source>
        <strain evidence="1">26B</strain>
    </source>
</reference>
<accession>A0A892ZLG2</accession>
<dbReference type="Proteomes" id="UP000653156">
    <property type="component" value="Chromosome"/>
</dbReference>
<organism evidence="1 2">
    <name type="scientific">Paralysiella testudinis</name>
    <dbReference type="NCBI Taxonomy" id="2809020"/>
    <lineage>
        <taxon>Bacteria</taxon>
        <taxon>Pseudomonadati</taxon>
        <taxon>Pseudomonadota</taxon>
        <taxon>Betaproteobacteria</taxon>
        <taxon>Neisseriales</taxon>
        <taxon>Neisseriaceae</taxon>
        <taxon>Paralysiella</taxon>
    </lineage>
</organism>
<proteinExistence type="predicted"/>
<dbReference type="KEGG" id="ptes:JQU52_03765"/>
<dbReference type="EMBL" id="CP069798">
    <property type="protein sequence ID" value="QRQ82526.1"/>
    <property type="molecule type" value="Genomic_DNA"/>
</dbReference>
<evidence type="ECO:0000313" key="2">
    <source>
        <dbReference type="Proteomes" id="UP000653156"/>
    </source>
</evidence>
<name>A0A892ZLG2_9NEIS</name>
<dbReference type="RefSeq" id="WP_230339810.1">
    <property type="nucleotide sequence ID" value="NZ_CP069798.1"/>
</dbReference>